<reference evidence="2" key="1">
    <citation type="submission" date="2022-11" db="UniProtKB">
        <authorList>
            <consortium name="WormBaseParasite"/>
        </authorList>
    </citation>
    <scope>IDENTIFICATION</scope>
</reference>
<protein>
    <submittedName>
        <fullName evidence="2">Uncharacterized protein</fullName>
    </submittedName>
</protein>
<sequence length="68" mass="7637">MRRPSTSSTTRRKSIVEAAEQHFDKNTIILFVNVFILIVLMSILYMVATSAMNVSGGNALRNALRDEH</sequence>
<organism evidence="1 2">
    <name type="scientific">Panagrolaimus sp. PS1159</name>
    <dbReference type="NCBI Taxonomy" id="55785"/>
    <lineage>
        <taxon>Eukaryota</taxon>
        <taxon>Metazoa</taxon>
        <taxon>Ecdysozoa</taxon>
        <taxon>Nematoda</taxon>
        <taxon>Chromadorea</taxon>
        <taxon>Rhabditida</taxon>
        <taxon>Tylenchina</taxon>
        <taxon>Panagrolaimomorpha</taxon>
        <taxon>Panagrolaimoidea</taxon>
        <taxon>Panagrolaimidae</taxon>
        <taxon>Panagrolaimus</taxon>
    </lineage>
</organism>
<dbReference type="Proteomes" id="UP000887580">
    <property type="component" value="Unplaced"/>
</dbReference>
<evidence type="ECO:0000313" key="2">
    <source>
        <dbReference type="WBParaSite" id="PS1159_v2.g2569.t1"/>
    </source>
</evidence>
<name>A0AC35G8M2_9BILA</name>
<dbReference type="WBParaSite" id="PS1159_v2.g2569.t1">
    <property type="protein sequence ID" value="PS1159_v2.g2569.t1"/>
    <property type="gene ID" value="PS1159_v2.g2569"/>
</dbReference>
<proteinExistence type="predicted"/>
<accession>A0AC35G8M2</accession>
<evidence type="ECO:0000313" key="1">
    <source>
        <dbReference type="Proteomes" id="UP000887580"/>
    </source>
</evidence>